<dbReference type="RefSeq" id="WP_130916470.1">
    <property type="nucleotide sequence ID" value="NZ_JADLPK010000002.1"/>
</dbReference>
<sequence length="355" mass="39600">MHIDDRTRAFMAEDRKTMSEPARVLLDRWLADMGSALEQWRRSYLPAGFPFDFTLDSLDALEPVVLARYPDVAGIEDDAEFATGTVRYIGEVLVRMAPARWGYQDRAGDDRNPYNRTVVVRANVSGEFPVGVVPEFFVRRLLRDREPGILRDCVVPLLDACAESGSDQPPEPQAPAGSVPDWCAFFSPDEYRWFAGAVDSALGAFGADGQSVDAGYVSVAAGDPDPELHEVDITGLAELCRRSDIEDWPVLCFRAVDDFSTARPHRDWLTDATFSQVEHLLTPWVAAEPELLFEAEPGFPEQPFSMRLDDGTYLHFLATVSVSDGPEVTTFVPRSAIQAWNMPVEVLVRWGLERI</sequence>
<proteinExistence type="predicted"/>
<reference evidence="1 2" key="1">
    <citation type="submission" date="2019-02" db="EMBL/GenBank/DDBJ databases">
        <authorList>
            <consortium name="Pathogen Informatics"/>
        </authorList>
    </citation>
    <scope>NUCLEOTIDE SEQUENCE [LARGE SCALE GENOMIC DNA]</scope>
    <source>
        <strain evidence="1 2">3012STDY6756504</strain>
    </source>
</reference>
<dbReference type="Proteomes" id="UP000290439">
    <property type="component" value="Chromosome"/>
</dbReference>
<evidence type="ECO:0000313" key="1">
    <source>
        <dbReference type="EMBL" id="VFA97641.1"/>
    </source>
</evidence>
<protein>
    <submittedName>
        <fullName evidence="1">Uncharacterized protein</fullName>
    </submittedName>
</protein>
<name>A0A4U8VVW4_9NOCA</name>
<evidence type="ECO:0000313" key="2">
    <source>
        <dbReference type="Proteomes" id="UP000290439"/>
    </source>
</evidence>
<dbReference type="AlphaFoldDB" id="A0A4U8VVW4"/>
<dbReference type="EMBL" id="LR215973">
    <property type="protein sequence ID" value="VFA97641.1"/>
    <property type="molecule type" value="Genomic_DNA"/>
</dbReference>
<gene>
    <name evidence="1" type="ORF">NCTC10797_01405</name>
</gene>
<accession>A0A4U8VVW4</accession>
<organism evidence="1 2">
    <name type="scientific">Nocardia cyriacigeorgica</name>
    <dbReference type="NCBI Taxonomy" id="135487"/>
    <lineage>
        <taxon>Bacteria</taxon>
        <taxon>Bacillati</taxon>
        <taxon>Actinomycetota</taxon>
        <taxon>Actinomycetes</taxon>
        <taxon>Mycobacteriales</taxon>
        <taxon>Nocardiaceae</taxon>
        <taxon>Nocardia</taxon>
    </lineage>
</organism>